<feature type="coiled-coil region" evidence="9">
    <location>
        <begin position="1201"/>
        <end position="1298"/>
    </location>
</feature>
<dbReference type="Proteomes" id="UP000011518">
    <property type="component" value="Unassembled WGS sequence"/>
</dbReference>
<feature type="coiled-coil region" evidence="9">
    <location>
        <begin position="908"/>
        <end position="977"/>
    </location>
</feature>
<feature type="region of interest" description="Disordered" evidence="10">
    <location>
        <begin position="483"/>
        <end position="504"/>
    </location>
</feature>
<dbReference type="InterPro" id="IPR008271">
    <property type="entry name" value="Ser/Thr_kinase_AS"/>
</dbReference>
<dbReference type="GO" id="GO:0051988">
    <property type="term" value="P:regulation of attachment of spindle microtubules to kinetochore"/>
    <property type="evidence" value="ECO:0007669"/>
    <property type="project" value="InterPro"/>
</dbReference>
<gene>
    <name evidence="12" type="ORF">TREES_T100003579</name>
</gene>
<dbReference type="Pfam" id="PF00274">
    <property type="entry name" value="Glycolytic"/>
    <property type="match status" value="1"/>
</dbReference>
<dbReference type="eggNOG" id="ENOG502RW0Y">
    <property type="taxonomic scope" value="Eukaryota"/>
</dbReference>
<dbReference type="Pfam" id="PF00069">
    <property type="entry name" value="Pkinase"/>
    <property type="match status" value="1"/>
</dbReference>
<feature type="coiled-coil region" evidence="9">
    <location>
        <begin position="1017"/>
        <end position="1112"/>
    </location>
</feature>
<dbReference type="Gene3D" id="1.10.510.10">
    <property type="entry name" value="Transferase(Phosphotransferase) domain 1"/>
    <property type="match status" value="1"/>
</dbReference>
<dbReference type="UniPathway" id="UPA00109">
    <property type="reaction ID" value="UER00183"/>
</dbReference>
<dbReference type="InterPro" id="IPR011009">
    <property type="entry name" value="Kinase-like_dom_sf"/>
</dbReference>
<dbReference type="STRING" id="246437.L8YAV7"/>
<dbReference type="GO" id="GO:0051301">
    <property type="term" value="P:cell division"/>
    <property type="evidence" value="ECO:0007669"/>
    <property type="project" value="InterPro"/>
</dbReference>
<dbReference type="PANTHER" id="PTHR15347:SF1">
    <property type="entry name" value="SPERM-ASSOCIATED ANTIGEN 5"/>
    <property type="match status" value="1"/>
</dbReference>
<comment type="catalytic activity">
    <reaction evidence="7">
        <text>beta-D-fructose 1,6-bisphosphate = D-glyceraldehyde 3-phosphate + dihydroxyacetone phosphate</text>
        <dbReference type="Rhea" id="RHEA:14729"/>
        <dbReference type="ChEBI" id="CHEBI:32966"/>
        <dbReference type="ChEBI" id="CHEBI:57642"/>
        <dbReference type="ChEBI" id="CHEBI:59776"/>
        <dbReference type="EC" id="4.1.2.13"/>
    </reaction>
</comment>
<evidence type="ECO:0000313" key="13">
    <source>
        <dbReference type="Proteomes" id="UP000011518"/>
    </source>
</evidence>
<dbReference type="PROSITE" id="PS00108">
    <property type="entry name" value="PROTEIN_KINASE_ST"/>
    <property type="match status" value="1"/>
</dbReference>
<dbReference type="FunCoup" id="L8YAV7">
    <property type="interactions" value="822"/>
</dbReference>
<dbReference type="PROSITE" id="PS00158">
    <property type="entry name" value="ALDOLASE_CLASS_I"/>
    <property type="match status" value="1"/>
</dbReference>
<dbReference type="NCBIfam" id="NF033379">
    <property type="entry name" value="FrucBisAld_I"/>
    <property type="match status" value="1"/>
</dbReference>
<protein>
    <recommendedName>
        <fullName evidence="3 7">Fructose-bisphosphate aldolase</fullName>
        <ecNumber evidence="3 7">4.1.2.13</ecNumber>
    </recommendedName>
</protein>
<name>L8YAV7_TUPCH</name>
<reference evidence="13" key="1">
    <citation type="submission" date="2012-07" db="EMBL/GenBank/DDBJ databases">
        <title>Genome of the Chinese tree shrew, a rising model animal genetically related to primates.</title>
        <authorList>
            <person name="Zhang G."/>
            <person name="Fan Y."/>
            <person name="Yao Y."/>
            <person name="Huang Z."/>
        </authorList>
    </citation>
    <scope>NUCLEOTIDE SEQUENCE [LARGE SCALE GENOMIC DNA]</scope>
</reference>
<keyword evidence="5 7" id="KW-0456">Lyase</keyword>
<comment type="similarity">
    <text evidence="2 7">Belongs to the class I fructose-bisphosphate aldolase family.</text>
</comment>
<sequence>MRGSWARGWKSLWSGVGTIRSGLEELWEVQGHQCLELEPLEPASLLTEKPLSEWPVPQFISLFLPEFPIRPIRGQQQHLKILGLVAKGSFGTVLKVLDCTQNAVFAIKVVPKAKVLQRDTLRQCKEEVSIQHLKGRGNSWWHQFGQEAYRCPGTITPRHYLDFWCFAVCSYCSTDLHSLWSTVRCFPDTLVRLFAAELVLVLCYLHDLGIVHRDVKLENILLDERGHLKLTDFGLARHLPQGARAYTICGTLQYMAPEVLSGGPYNHAADWWSLGVLLFSLATGKGKPAMRTPLRELNMQPGALASSGKRLPLCSSLTPSLCRLGLQEGSNNSSPLGFASAKRTDSPLEQFGNPSEWLEACQHELDEQSLEPIPQTNSTPKTSEDAVSPLDDYVVKNMVLIPSLGQQQDIPSEAHLDTMVETDSISPDEPLTPGDLVRREVPLCLEDSSSEVIAAVPENPTFQDSPSHLLDCPLSPCSEQQLASSKETLRDSRTEAVPDELVPPESNALSSALLCSLSADMTADFPVSHADPGEEVVEHSAIEEREMSFPTLPQEVELGDQAPVPGAEDIPSTCLIPNPVEMESQAAPGPAVEDAGRVLSSDTELWMSPLAWLEKGVNTSVMLENLRQSLSLPSVLRDAAIGTTPFSTCSVGTWFTPPTQQEKSVDTSHTDPVGTKGSASETEQLRGRPPDLTALSRHDLEDNLLSSLVILEVLSCQLRDWKSQLTVRHLEAQDSCTQTDISPSGITKKHQHLRESQEIGKALQQARNVMSRRAETLVSCCFDVLKKLRAKLQSLKAEKEEARQREEMALRGKEAAEIVLEAFCAHASQRISLLEQDLASMQDFRGLLKETQTQLVGLHTEQEELARQTVSLSSTLQQDWRSLQLDYVTWTALLSRSRQLTEKLTAKSRQALQERDAAVEEKQQVSREMEQVSAQLENCKSQIGQLELENSRLATDLRAQLQILASMDSQLKELQSQHAHCAQDLAMKNELLCRLTQNNEEQAAQWHKEEVALRHTQAELQQQQAVLAKEVQDLKETLEFADQENQVAHLELGQVECQLKSTLEVLRERSLQCENLKDTVENLKAQLASTIAENQEQDLEKTRQHSQELRVLTEQLQSLILFLRTKLKEKAEPETLLRNTASTPAQKQPLPNDSIPLESILTIVTDEETLGMEKRLAEMSSMALELQSLCSLLQESKEDAIRTLQRKICELQARLQAQEEKHEEAQKAKEADIEKLNQALCLRYKNEKELQEVIQQQNEKILEQIDKSGELISLREEVTQLTRSLRRAETETKVLQETLAGQLDPSCQPMATNWIQEKVWLSQEVDKLRVMFLEMKNEKAKLMVKFQSHRNILEENLRRSDKELQKLDDIVQHIYKLCGIRILIYPSQEPVPRLQLLLLWTRAVPAAAAIDWLHTALSAEQKKELNDIALRIVAPGKGILAADESVGSMAKRLSQIGVENTEENRRLYRQVLFSADDRVKKCIGGVIFFHETLYQKDDNGVPFVRTIQDKGIVVGIKVDKGVVPLAGTDGETTTQGLDGLSERCAQYKKDGADFAKWRCVLKISERTPSALAILENANVLARYASICQQNGIVPIVEPEILPDGDHDLKRCQYVTEKVLAAVYKALSDHHVYLEGTLLKPNMVTPGHACPIKYSPEEIAMATVTALRRTVPPAVPGVTFLSGGQSEEEASLNLNAINRCPLARPWALTFSYGRALQASALNAWRGQRDNAGAATEEFIKRAEVNGLAAQGKYEGSGEDGGAAAQSLYIANHAY</sequence>
<evidence type="ECO:0000256" key="5">
    <source>
        <dbReference type="ARBA" id="ARBA00023239"/>
    </source>
</evidence>
<dbReference type="CDD" id="cd00948">
    <property type="entry name" value="FBP_aldolase_I_a"/>
    <property type="match status" value="1"/>
</dbReference>
<organism evidence="12 13">
    <name type="scientific">Tupaia chinensis</name>
    <name type="common">Chinese tree shrew</name>
    <name type="synonym">Tupaia belangeri chinensis</name>
    <dbReference type="NCBI Taxonomy" id="246437"/>
    <lineage>
        <taxon>Eukaryota</taxon>
        <taxon>Metazoa</taxon>
        <taxon>Chordata</taxon>
        <taxon>Craniata</taxon>
        <taxon>Vertebrata</taxon>
        <taxon>Euteleostomi</taxon>
        <taxon>Mammalia</taxon>
        <taxon>Eutheria</taxon>
        <taxon>Euarchontoglires</taxon>
        <taxon>Scandentia</taxon>
        <taxon>Tupaiidae</taxon>
        <taxon>Tupaia</taxon>
    </lineage>
</organism>
<dbReference type="PANTHER" id="PTHR15347">
    <property type="entry name" value="SPERM-ASSOCIATED ANTIGEN 5"/>
    <property type="match status" value="1"/>
</dbReference>
<feature type="coiled-coil region" evidence="9">
    <location>
        <begin position="785"/>
        <end position="812"/>
    </location>
</feature>
<dbReference type="EC" id="4.1.2.13" evidence="3 7"/>
<keyword evidence="13" id="KW-1185">Reference proteome</keyword>
<keyword evidence="6" id="KW-0704">Schiff base</keyword>
<dbReference type="Gene3D" id="3.30.200.20">
    <property type="entry name" value="Phosphorylase Kinase, domain 1"/>
    <property type="match status" value="1"/>
</dbReference>
<keyword evidence="9" id="KW-0175">Coiled coil</keyword>
<dbReference type="GO" id="GO:0004332">
    <property type="term" value="F:fructose-bisphosphate aldolase activity"/>
    <property type="evidence" value="ECO:0007669"/>
    <property type="project" value="UniProtKB-EC"/>
</dbReference>
<dbReference type="GO" id="GO:0005524">
    <property type="term" value="F:ATP binding"/>
    <property type="evidence" value="ECO:0007669"/>
    <property type="project" value="InterPro"/>
</dbReference>
<proteinExistence type="inferred from homology"/>
<evidence type="ECO:0000256" key="2">
    <source>
        <dbReference type="ARBA" id="ARBA00010387"/>
    </source>
</evidence>
<dbReference type="InterPro" id="IPR028728">
    <property type="entry name" value="Astrin"/>
</dbReference>
<evidence type="ECO:0000256" key="1">
    <source>
        <dbReference type="ARBA" id="ARBA00004714"/>
    </source>
</evidence>
<evidence type="ECO:0000256" key="3">
    <source>
        <dbReference type="ARBA" id="ARBA00013068"/>
    </source>
</evidence>
<evidence type="ECO:0000313" key="12">
    <source>
        <dbReference type="EMBL" id="ELV12095.1"/>
    </source>
</evidence>
<dbReference type="PROSITE" id="PS50011">
    <property type="entry name" value="PROTEIN_KINASE_DOM"/>
    <property type="match status" value="1"/>
</dbReference>
<evidence type="ECO:0000256" key="10">
    <source>
        <dbReference type="SAM" id="MobiDB-lite"/>
    </source>
</evidence>
<dbReference type="Gene3D" id="3.20.20.70">
    <property type="entry name" value="Aldolase class I"/>
    <property type="match status" value="1"/>
</dbReference>
<evidence type="ECO:0000256" key="7">
    <source>
        <dbReference type="RuleBase" id="RU003994"/>
    </source>
</evidence>
<dbReference type="SUPFAM" id="SSF56112">
    <property type="entry name" value="Protein kinase-like (PK-like)"/>
    <property type="match status" value="1"/>
</dbReference>
<feature type="domain" description="Protein kinase" evidence="11">
    <location>
        <begin position="79"/>
        <end position="394"/>
    </location>
</feature>
<feature type="compositionally biased region" description="Basic and acidic residues" evidence="10">
    <location>
        <begin position="487"/>
        <end position="496"/>
    </location>
</feature>
<dbReference type="FunFam" id="3.20.20.70:FF:000021">
    <property type="entry name" value="Fructose-bisphosphate aldolase"/>
    <property type="match status" value="1"/>
</dbReference>
<evidence type="ECO:0000259" key="11">
    <source>
        <dbReference type="PROSITE" id="PS50011"/>
    </source>
</evidence>
<dbReference type="InterPro" id="IPR029768">
    <property type="entry name" value="Aldolase_I_AS"/>
</dbReference>
<accession>L8YAV7</accession>
<evidence type="ECO:0000256" key="6">
    <source>
        <dbReference type="ARBA" id="ARBA00023270"/>
    </source>
</evidence>
<dbReference type="GO" id="GO:0006096">
    <property type="term" value="P:glycolytic process"/>
    <property type="evidence" value="ECO:0007669"/>
    <property type="project" value="UniProtKB-UniPathway"/>
</dbReference>
<reference evidence="13" key="2">
    <citation type="journal article" date="2013" name="Nat. Commun.">
        <title>Genome of the Chinese tree shrew.</title>
        <authorList>
            <person name="Fan Y."/>
            <person name="Huang Z.Y."/>
            <person name="Cao C.C."/>
            <person name="Chen C.S."/>
            <person name="Chen Y.X."/>
            <person name="Fan D.D."/>
            <person name="He J."/>
            <person name="Hou H.L."/>
            <person name="Hu L."/>
            <person name="Hu X.T."/>
            <person name="Jiang X.T."/>
            <person name="Lai R."/>
            <person name="Lang Y.S."/>
            <person name="Liang B."/>
            <person name="Liao S.G."/>
            <person name="Mu D."/>
            <person name="Ma Y.Y."/>
            <person name="Niu Y.Y."/>
            <person name="Sun X.Q."/>
            <person name="Xia J.Q."/>
            <person name="Xiao J."/>
            <person name="Xiong Z.Q."/>
            <person name="Xu L."/>
            <person name="Yang L."/>
            <person name="Zhang Y."/>
            <person name="Zhao W."/>
            <person name="Zhao X.D."/>
            <person name="Zheng Y.T."/>
            <person name="Zhou J.M."/>
            <person name="Zhu Y.B."/>
            <person name="Zhang G.J."/>
            <person name="Wang J."/>
            <person name="Yao Y.G."/>
        </authorList>
    </citation>
    <scope>NUCLEOTIDE SEQUENCE [LARGE SCALE GENOMIC DNA]</scope>
</reference>
<evidence type="ECO:0000256" key="4">
    <source>
        <dbReference type="ARBA" id="ARBA00023152"/>
    </source>
</evidence>
<dbReference type="InterPro" id="IPR000719">
    <property type="entry name" value="Prot_kinase_dom"/>
</dbReference>
<dbReference type="EMBL" id="KB364719">
    <property type="protein sequence ID" value="ELV12095.1"/>
    <property type="molecule type" value="Genomic_DNA"/>
</dbReference>
<dbReference type="InterPro" id="IPR000741">
    <property type="entry name" value="FBA_I"/>
</dbReference>
<evidence type="ECO:0000256" key="8">
    <source>
        <dbReference type="RuleBase" id="RU004257"/>
    </source>
</evidence>
<comment type="pathway">
    <text evidence="1 8">Carbohydrate degradation; glycolysis; D-glyceraldehyde 3-phosphate and glycerone phosphate from D-glucose: step 4/4.</text>
</comment>
<dbReference type="InterPro" id="IPR013785">
    <property type="entry name" value="Aldolase_TIM"/>
</dbReference>
<dbReference type="SUPFAM" id="SSF51569">
    <property type="entry name" value="Aldolase"/>
    <property type="match status" value="1"/>
</dbReference>
<keyword evidence="4 7" id="KW-0324">Glycolysis</keyword>
<dbReference type="GO" id="GO:0004672">
    <property type="term" value="F:protein kinase activity"/>
    <property type="evidence" value="ECO:0007669"/>
    <property type="project" value="InterPro"/>
</dbReference>
<dbReference type="SMART" id="SM00220">
    <property type="entry name" value="S_TKc"/>
    <property type="match status" value="1"/>
</dbReference>
<dbReference type="InParanoid" id="L8YAV7"/>
<evidence type="ECO:0000256" key="9">
    <source>
        <dbReference type="SAM" id="Coils"/>
    </source>
</evidence>
<feature type="region of interest" description="Disordered" evidence="10">
    <location>
        <begin position="657"/>
        <end position="693"/>
    </location>
</feature>